<keyword evidence="2" id="KW-1185">Reference proteome</keyword>
<comment type="caution">
    <text evidence="1">The sequence shown here is derived from an EMBL/GenBank/DDBJ whole genome shotgun (WGS) entry which is preliminary data.</text>
</comment>
<accession>A0A8X6PNW9</accession>
<name>A0A8X6PNW9_NEPPI</name>
<dbReference type="EMBL" id="BMAW01117284">
    <property type="protein sequence ID" value="GFT74373.1"/>
    <property type="molecule type" value="Genomic_DNA"/>
</dbReference>
<evidence type="ECO:0000313" key="2">
    <source>
        <dbReference type="Proteomes" id="UP000887013"/>
    </source>
</evidence>
<reference evidence="1" key="1">
    <citation type="submission" date="2020-08" db="EMBL/GenBank/DDBJ databases">
        <title>Multicomponent nature underlies the extraordinary mechanical properties of spider dragline silk.</title>
        <authorList>
            <person name="Kono N."/>
            <person name="Nakamura H."/>
            <person name="Mori M."/>
            <person name="Yoshida Y."/>
            <person name="Ohtoshi R."/>
            <person name="Malay A.D."/>
            <person name="Moran D.A.P."/>
            <person name="Tomita M."/>
            <person name="Numata K."/>
            <person name="Arakawa K."/>
        </authorList>
    </citation>
    <scope>NUCLEOTIDE SEQUENCE</scope>
</reference>
<proteinExistence type="predicted"/>
<organism evidence="1 2">
    <name type="scientific">Nephila pilipes</name>
    <name type="common">Giant wood spider</name>
    <name type="synonym">Nephila maculata</name>
    <dbReference type="NCBI Taxonomy" id="299642"/>
    <lineage>
        <taxon>Eukaryota</taxon>
        <taxon>Metazoa</taxon>
        <taxon>Ecdysozoa</taxon>
        <taxon>Arthropoda</taxon>
        <taxon>Chelicerata</taxon>
        <taxon>Arachnida</taxon>
        <taxon>Araneae</taxon>
        <taxon>Araneomorphae</taxon>
        <taxon>Entelegynae</taxon>
        <taxon>Araneoidea</taxon>
        <taxon>Nephilidae</taxon>
        <taxon>Nephila</taxon>
    </lineage>
</organism>
<evidence type="ECO:0000313" key="1">
    <source>
        <dbReference type="EMBL" id="GFT74373.1"/>
    </source>
</evidence>
<gene>
    <name evidence="1" type="ORF">NPIL_544231</name>
</gene>
<sequence length="142" mass="15408">MSFLSKHHLSYRARCKGDKASSSPDSVGLGSVPQEVSWKACHPHLHPRIPSNWPQLCPSAEWGSLRCTFANASITGLITTCPPKPAPTSLPFFSFRFEGGPGKFAKILLPNAVNLFAAWMDVAQSALLSQDVAGNRIYPAEE</sequence>
<dbReference type="Proteomes" id="UP000887013">
    <property type="component" value="Unassembled WGS sequence"/>
</dbReference>
<protein>
    <submittedName>
        <fullName evidence="1">Uncharacterized protein</fullName>
    </submittedName>
</protein>
<dbReference type="AlphaFoldDB" id="A0A8X6PNW9"/>